<sequence>MAKFKVGATLFSFGTEYIRGELSLEDCIRTAAEVGAQGYEIVATQMIPTYPYVSDEFVGFIEECKRKYGIGPICYAANMDRGMRKDRDLTEDEMYGMAVNDLKQAHKLGCKIVREQFLMSPEAMVRLAPLAEEYGIKVGIEIHNPETPTSPMIMAYRKAFEASGSKYIGFIPDFGIFATRPNKPYWDQALKDGVAESTLKMMAQMKYDEVPQAEATEKVKKIDDSPAAMTVLTQMYGFVQFKKSAKETLEGLKQIMPYTFELHGKCHYVSEDLMEASIPYNEILPVVAEAGFDGFIMTEYEDAGAHHSVEMVKRHIAMENKLVKEKNL</sequence>
<dbReference type="Proteomes" id="UP001596288">
    <property type="component" value="Unassembled WGS sequence"/>
</dbReference>
<proteinExistence type="predicted"/>
<dbReference type="RefSeq" id="WP_137612019.1">
    <property type="nucleotide sequence ID" value="NZ_BJDF01000017.1"/>
</dbReference>
<protein>
    <submittedName>
        <fullName evidence="2">Sugar phosphate isomerase/epimerase family protein</fullName>
    </submittedName>
</protein>
<gene>
    <name evidence="2" type="ORF">ACFQAV_12890</name>
</gene>
<dbReference type="EMBL" id="JBHSSF010000041">
    <property type="protein sequence ID" value="MFC6177706.1"/>
    <property type="molecule type" value="Genomic_DNA"/>
</dbReference>
<evidence type="ECO:0000259" key="1">
    <source>
        <dbReference type="Pfam" id="PF01261"/>
    </source>
</evidence>
<accession>A0ABW1RQJ8</accession>
<evidence type="ECO:0000313" key="3">
    <source>
        <dbReference type="Proteomes" id="UP001596288"/>
    </source>
</evidence>
<dbReference type="Pfam" id="PF01261">
    <property type="entry name" value="AP_endonuc_2"/>
    <property type="match status" value="1"/>
</dbReference>
<keyword evidence="3" id="KW-1185">Reference proteome</keyword>
<organism evidence="2 3">
    <name type="scientific">Companilactobacillus huachuanensis</name>
    <dbReference type="NCBI Taxonomy" id="2559914"/>
    <lineage>
        <taxon>Bacteria</taxon>
        <taxon>Bacillati</taxon>
        <taxon>Bacillota</taxon>
        <taxon>Bacilli</taxon>
        <taxon>Lactobacillales</taxon>
        <taxon>Lactobacillaceae</taxon>
        <taxon>Companilactobacillus</taxon>
    </lineage>
</organism>
<dbReference type="PANTHER" id="PTHR12110:SF53">
    <property type="entry name" value="BLR5974 PROTEIN"/>
    <property type="match status" value="1"/>
</dbReference>
<dbReference type="SUPFAM" id="SSF51658">
    <property type="entry name" value="Xylose isomerase-like"/>
    <property type="match status" value="1"/>
</dbReference>
<name>A0ABW1RQJ8_9LACO</name>
<evidence type="ECO:0000313" key="2">
    <source>
        <dbReference type="EMBL" id="MFC6177706.1"/>
    </source>
</evidence>
<reference evidence="3" key="1">
    <citation type="journal article" date="2019" name="Int. J. Syst. Evol. Microbiol.">
        <title>The Global Catalogue of Microorganisms (GCM) 10K type strain sequencing project: providing services to taxonomists for standard genome sequencing and annotation.</title>
        <authorList>
            <consortium name="The Broad Institute Genomics Platform"/>
            <consortium name="The Broad Institute Genome Sequencing Center for Infectious Disease"/>
            <person name="Wu L."/>
            <person name="Ma J."/>
        </authorList>
    </citation>
    <scope>NUCLEOTIDE SEQUENCE [LARGE SCALE GENOMIC DNA]</scope>
    <source>
        <strain evidence="3">CCM 8927</strain>
    </source>
</reference>
<feature type="domain" description="Xylose isomerase-like TIM barrel" evidence="1">
    <location>
        <begin position="29"/>
        <end position="310"/>
    </location>
</feature>
<dbReference type="InterPro" id="IPR013022">
    <property type="entry name" value="Xyl_isomerase-like_TIM-brl"/>
</dbReference>
<dbReference type="PANTHER" id="PTHR12110">
    <property type="entry name" value="HYDROXYPYRUVATE ISOMERASE"/>
    <property type="match status" value="1"/>
</dbReference>
<dbReference type="InterPro" id="IPR050312">
    <property type="entry name" value="IolE/XylAMocC-like"/>
</dbReference>
<keyword evidence="2" id="KW-0413">Isomerase</keyword>
<dbReference type="GO" id="GO:0016853">
    <property type="term" value="F:isomerase activity"/>
    <property type="evidence" value="ECO:0007669"/>
    <property type="project" value="UniProtKB-KW"/>
</dbReference>
<dbReference type="Gene3D" id="3.20.20.150">
    <property type="entry name" value="Divalent-metal-dependent TIM barrel enzymes"/>
    <property type="match status" value="1"/>
</dbReference>
<dbReference type="InterPro" id="IPR036237">
    <property type="entry name" value="Xyl_isomerase-like_sf"/>
</dbReference>
<comment type="caution">
    <text evidence="2">The sequence shown here is derived from an EMBL/GenBank/DDBJ whole genome shotgun (WGS) entry which is preliminary data.</text>
</comment>